<organism evidence="2 3">
    <name type="scientific">Synoicihabitans lomoniglobus</name>
    <dbReference type="NCBI Taxonomy" id="2909285"/>
    <lineage>
        <taxon>Bacteria</taxon>
        <taxon>Pseudomonadati</taxon>
        <taxon>Verrucomicrobiota</taxon>
        <taxon>Opitutia</taxon>
        <taxon>Opitutales</taxon>
        <taxon>Opitutaceae</taxon>
        <taxon>Synoicihabitans</taxon>
    </lineage>
</organism>
<dbReference type="Gene3D" id="3.40.50.1980">
    <property type="entry name" value="Nitrogenase molybdenum iron protein domain"/>
    <property type="match status" value="2"/>
</dbReference>
<dbReference type="PANTHER" id="PTHR30535:SF34">
    <property type="entry name" value="MOLYBDATE-BINDING PROTEIN MOLA"/>
    <property type="match status" value="1"/>
</dbReference>
<proteinExistence type="predicted"/>
<dbReference type="Pfam" id="PF01497">
    <property type="entry name" value="Peripla_BP_2"/>
    <property type="match status" value="1"/>
</dbReference>
<dbReference type="PROSITE" id="PS50983">
    <property type="entry name" value="FE_B12_PBP"/>
    <property type="match status" value="1"/>
</dbReference>
<name>A0AAF0A127_9BACT</name>
<dbReference type="InterPro" id="IPR050902">
    <property type="entry name" value="ABC_Transporter_SBP"/>
</dbReference>
<accession>A0AAF0A127</accession>
<reference evidence="2" key="1">
    <citation type="submission" date="2023-03" db="EMBL/GenBank/DDBJ databases">
        <title>Lomoglobus Profundus gen. nov., sp. nov., a novel member of the phylum Verrucomicrobia, isolated from deep-marine sediment of South China Sea.</title>
        <authorList>
            <person name="Ahmad T."/>
            <person name="Ishaq S.E."/>
            <person name="Wang F."/>
        </authorList>
    </citation>
    <scope>NUCLEOTIDE SEQUENCE</scope>
    <source>
        <strain evidence="2">LMO-M01</strain>
    </source>
</reference>
<dbReference type="EMBL" id="CP119075">
    <property type="protein sequence ID" value="WED65398.1"/>
    <property type="molecule type" value="Genomic_DNA"/>
</dbReference>
<feature type="domain" description="Fe/B12 periplasmic-binding" evidence="1">
    <location>
        <begin position="40"/>
        <end position="296"/>
    </location>
</feature>
<dbReference type="PROSITE" id="PS51257">
    <property type="entry name" value="PROKAR_LIPOPROTEIN"/>
    <property type="match status" value="1"/>
</dbReference>
<protein>
    <submittedName>
        <fullName evidence="2">ABC transporter substrate-binding protein</fullName>
    </submittedName>
</protein>
<evidence type="ECO:0000313" key="2">
    <source>
        <dbReference type="EMBL" id="WED65398.1"/>
    </source>
</evidence>
<dbReference type="SUPFAM" id="SSF53807">
    <property type="entry name" value="Helical backbone' metal receptor"/>
    <property type="match status" value="1"/>
</dbReference>
<gene>
    <name evidence="2" type="ORF">PXH66_00860</name>
</gene>
<dbReference type="InterPro" id="IPR002491">
    <property type="entry name" value="ABC_transptr_periplasmic_BD"/>
</dbReference>
<dbReference type="AlphaFoldDB" id="A0AAF0A127"/>
<dbReference type="RefSeq" id="WP_330929346.1">
    <property type="nucleotide sequence ID" value="NZ_CP119075.1"/>
</dbReference>
<evidence type="ECO:0000259" key="1">
    <source>
        <dbReference type="PROSITE" id="PS50983"/>
    </source>
</evidence>
<keyword evidence="3" id="KW-1185">Reference proteome</keyword>
<dbReference type="PANTHER" id="PTHR30535">
    <property type="entry name" value="VITAMIN B12-BINDING PROTEIN"/>
    <property type="match status" value="1"/>
</dbReference>
<dbReference type="GO" id="GO:0071281">
    <property type="term" value="P:cellular response to iron ion"/>
    <property type="evidence" value="ECO:0007669"/>
    <property type="project" value="TreeGrafter"/>
</dbReference>
<dbReference type="Proteomes" id="UP001218638">
    <property type="component" value="Chromosome"/>
</dbReference>
<dbReference type="KEGG" id="slom:PXH66_00860"/>
<evidence type="ECO:0000313" key="3">
    <source>
        <dbReference type="Proteomes" id="UP001218638"/>
    </source>
</evidence>
<sequence length="299" mass="32282">MNTDGHRFRGTALQACLGLSVFICGCFLGGLKAEAADPIRVVSQTVGTDELLLAVADAEQIAALSHLAAETEFSAVVAEARDFPLLTKGGDAETILKYRPTHVLVADYSRADLVAQLERAGIVVMKFTKYHTLDDAFENLRWLAEVLGPEAEARAERVIADTQARSRALATRLDGVRLVKVIAPSTYGVIGGAGTTFQDLCDHAGGENLASTVGGLTGHEPTPRESMLTWPVEKVVVAGKDRAMALEPYARLAPYQFMAAVKDGRVALIEPWMMSTVSHHRVAAYEQLARELHPEVFAK</sequence>